<evidence type="ECO:0000259" key="3">
    <source>
        <dbReference type="SMART" id="SM01119"/>
    </source>
</evidence>
<sequence>MNINELDTPALLVDREILLENIRSMQEYADANGVKLRPHTKTHKMPVVANLQKEAGASGITVAKTGEAEVMAARGLKDIFIANQVVGKTKLERVRKLAESVDVSFGVDSPVQIRQIEEVFQEAQKPAQVLVEIEVGEKRSGIIEESDFRELLEEIRKSEHVHFRGVFSHDGHTYKAENREQCRELFEEASARTLQFAQIARDEGMEPETVSIGSTPPFLLGFDIPDGITEIRPGTYVFMDASQSNVLGDYGRCAATILTTVISKPTRERVITDVGAKGITAQTRNVGITSTKGLGKIKAFDEVYLDGVFDEHAIIYNESFSRQVEIGDKVQIIPNHICPVCNLHERAWLVSGGEVVDEIPVEARGKLS</sequence>
<dbReference type="EMBL" id="LQNT01000011">
    <property type="protein sequence ID" value="KZE37244.1"/>
    <property type="molecule type" value="Genomic_DNA"/>
</dbReference>
<dbReference type="Proteomes" id="UP000076490">
    <property type="component" value="Unassembled WGS sequence"/>
</dbReference>
<dbReference type="PANTHER" id="PTHR28004:SF2">
    <property type="entry name" value="D-SERINE DEHYDRATASE"/>
    <property type="match status" value="1"/>
</dbReference>
<comment type="similarity">
    <text evidence="1">Belongs to the DSD1 family.</text>
</comment>
<keyword evidence="2" id="KW-0456">Lyase</keyword>
<gene>
    <name evidence="4" type="ORF">AV656_11775</name>
</gene>
<dbReference type="RefSeq" id="WP_063182303.1">
    <property type="nucleotide sequence ID" value="NZ_LQNT01000011.1"/>
</dbReference>
<reference evidence="4 5" key="1">
    <citation type="submission" date="2016-01" db="EMBL/GenBank/DDBJ databases">
        <title>Whole genome sequencing of Bhargavaea cecembensis T14.</title>
        <authorList>
            <person name="Hong K.W."/>
        </authorList>
    </citation>
    <scope>NUCLEOTIDE SEQUENCE [LARGE SCALE GENOMIC DNA]</scope>
    <source>
        <strain evidence="4 5">T14</strain>
    </source>
</reference>
<dbReference type="GO" id="GO:0036088">
    <property type="term" value="P:D-serine catabolic process"/>
    <property type="evidence" value="ECO:0007669"/>
    <property type="project" value="TreeGrafter"/>
</dbReference>
<dbReference type="CDD" id="cd06820">
    <property type="entry name" value="PLPDE_III_LS_D-TA_like"/>
    <property type="match status" value="1"/>
</dbReference>
<dbReference type="Pfam" id="PF14031">
    <property type="entry name" value="D-ser_dehydrat"/>
    <property type="match status" value="1"/>
</dbReference>
<dbReference type="PANTHER" id="PTHR28004">
    <property type="entry name" value="ZGC:162816-RELATED"/>
    <property type="match status" value="1"/>
</dbReference>
<name>A0A165GQ30_9BACL</name>
<evidence type="ECO:0000313" key="5">
    <source>
        <dbReference type="Proteomes" id="UP000076490"/>
    </source>
</evidence>
<dbReference type="AlphaFoldDB" id="A0A165GQ30"/>
<dbReference type="Gene3D" id="2.40.37.20">
    <property type="entry name" value="D-serine dehydratase-like domain"/>
    <property type="match status" value="1"/>
</dbReference>
<evidence type="ECO:0000256" key="2">
    <source>
        <dbReference type="ARBA" id="ARBA00023239"/>
    </source>
</evidence>
<dbReference type="OrthoDB" id="9788869at2"/>
<dbReference type="InterPro" id="IPR029066">
    <property type="entry name" value="PLP-binding_barrel"/>
</dbReference>
<dbReference type="InterPro" id="IPR051466">
    <property type="entry name" value="D-amino_acid_metab_enzyme"/>
</dbReference>
<dbReference type="Gene3D" id="3.20.20.10">
    <property type="entry name" value="Alanine racemase"/>
    <property type="match status" value="1"/>
</dbReference>
<dbReference type="Pfam" id="PF01168">
    <property type="entry name" value="Ala_racemase_N"/>
    <property type="match status" value="1"/>
</dbReference>
<evidence type="ECO:0000256" key="1">
    <source>
        <dbReference type="ARBA" id="ARBA00005323"/>
    </source>
</evidence>
<proteinExistence type="inferred from homology"/>
<dbReference type="GO" id="GO:0008721">
    <property type="term" value="F:D-serine ammonia-lyase activity"/>
    <property type="evidence" value="ECO:0007669"/>
    <property type="project" value="TreeGrafter"/>
</dbReference>
<feature type="domain" description="D-serine dehydratase-like" evidence="3">
    <location>
        <begin position="254"/>
        <end position="351"/>
    </location>
</feature>
<organism evidence="4 5">
    <name type="scientific">Bhargavaea cecembensis</name>
    <dbReference type="NCBI Taxonomy" id="394098"/>
    <lineage>
        <taxon>Bacteria</taxon>
        <taxon>Bacillati</taxon>
        <taxon>Bacillota</taxon>
        <taxon>Bacilli</taxon>
        <taxon>Bacillales</taxon>
        <taxon>Caryophanaceae</taxon>
        <taxon>Bhargavaea</taxon>
    </lineage>
</organism>
<dbReference type="SUPFAM" id="SSF51419">
    <property type="entry name" value="PLP-binding barrel"/>
    <property type="match status" value="1"/>
</dbReference>
<dbReference type="SMART" id="SM01119">
    <property type="entry name" value="D-ser_dehydrat"/>
    <property type="match status" value="1"/>
</dbReference>
<dbReference type="InterPro" id="IPR001608">
    <property type="entry name" value="Ala_racemase_N"/>
</dbReference>
<comment type="caution">
    <text evidence="4">The sequence shown here is derived from an EMBL/GenBank/DDBJ whole genome shotgun (WGS) entry which is preliminary data.</text>
</comment>
<accession>A0A165GQ30</accession>
<dbReference type="InterPro" id="IPR026956">
    <property type="entry name" value="D-ser_dehydrat-like_dom"/>
</dbReference>
<protein>
    <submittedName>
        <fullName evidence="4">Alanine racemase</fullName>
    </submittedName>
</protein>
<dbReference type="InterPro" id="IPR042208">
    <property type="entry name" value="D-ser_dehydrat-like_sf"/>
</dbReference>
<evidence type="ECO:0000313" key="4">
    <source>
        <dbReference type="EMBL" id="KZE37244.1"/>
    </source>
</evidence>